<dbReference type="Proteomes" id="UP000001917">
    <property type="component" value="Plasmid pAACI02"/>
</dbReference>
<reference evidence="2 3" key="2">
    <citation type="journal article" date="2010" name="Stand. Genomic Sci.">
        <title>Complete genome sequence of Alicyclobacillus acidocaldarius type strain (104-IA).</title>
        <authorList>
            <person name="Mavromatis K."/>
            <person name="Sikorski J."/>
            <person name="Lapidus A."/>
            <person name="Glavina Del Rio T."/>
            <person name="Copeland A."/>
            <person name="Tice H."/>
            <person name="Cheng J.F."/>
            <person name="Lucas S."/>
            <person name="Chen F."/>
            <person name="Nolan M."/>
            <person name="Bruce D."/>
            <person name="Goodwin L."/>
            <person name="Pitluck S."/>
            <person name="Ivanova N."/>
            <person name="Ovchinnikova G."/>
            <person name="Pati A."/>
            <person name="Chen A."/>
            <person name="Palaniappan K."/>
            <person name="Land M."/>
            <person name="Hauser L."/>
            <person name="Chang Y.J."/>
            <person name="Jeffries C.D."/>
            <person name="Chain P."/>
            <person name="Meincke L."/>
            <person name="Sims D."/>
            <person name="Chertkov O."/>
            <person name="Han C."/>
            <person name="Brettin T."/>
            <person name="Detter J.C."/>
            <person name="Wahrenburg C."/>
            <person name="Rohde M."/>
            <person name="Pukall R."/>
            <person name="Goker M."/>
            <person name="Bristow J."/>
            <person name="Eisen J.A."/>
            <person name="Markowitz V."/>
            <person name="Hugenholtz P."/>
            <person name="Klenk H.P."/>
            <person name="Kyrpides N.C."/>
        </authorList>
    </citation>
    <scope>NUCLEOTIDE SEQUENCE [LARGE SCALE GENOMIC DNA]</scope>
    <source>
        <strain evidence="3">ATCC 27009 / DSM 446 / BCRC 14685 / JCM 5260 / KCTC 1825 / NBRC 15652 / NCIMB 11725 / NRRL B-14509 / 104-IA</strain>
        <plasmid evidence="2 3">pAACI02</plasmid>
    </source>
</reference>
<protein>
    <submittedName>
        <fullName evidence="2">Uncharacterized protein</fullName>
    </submittedName>
</protein>
<dbReference type="KEGG" id="aac:Aaci_3054"/>
<sequence length="56" mass="6628">MTQENGTILMTEQEYEALQREKEQLRQQVAYLELKFDSKTPHPKVRTALQRGFFAV</sequence>
<evidence type="ECO:0000313" key="2">
    <source>
        <dbReference type="EMBL" id="ACV60056.1"/>
    </source>
</evidence>
<evidence type="ECO:0000313" key="3">
    <source>
        <dbReference type="Proteomes" id="UP000001917"/>
    </source>
</evidence>
<name>C8WYG2_ALIAD</name>
<dbReference type="RefSeq" id="WP_012812177.1">
    <property type="nucleotide sequence ID" value="NC_013207.1"/>
</dbReference>
<proteinExistence type="predicted"/>
<feature type="coiled-coil region" evidence="1">
    <location>
        <begin position="1"/>
        <end position="35"/>
    </location>
</feature>
<dbReference type="HOGENOM" id="CLU_3003805_0_0_9"/>
<dbReference type="AlphaFoldDB" id="C8WYG2"/>
<gene>
    <name evidence="2" type="ordered locus">Aaci_3054</name>
</gene>
<evidence type="ECO:0000256" key="1">
    <source>
        <dbReference type="SAM" id="Coils"/>
    </source>
</evidence>
<reference evidence="3" key="1">
    <citation type="submission" date="2009-09" db="EMBL/GenBank/DDBJ databases">
        <title>The complete plasmid2 of Alicyclobacillus acidocaldarius subsp. acidocaldarius DSM 446.</title>
        <authorList>
            <consortium name="US DOE Joint Genome Institute (JGI-PGF)"/>
            <person name="Lucas S."/>
            <person name="Copeland A."/>
            <person name="Lapidus A."/>
            <person name="Glavina del Rio T."/>
            <person name="Dalin E."/>
            <person name="Tice H."/>
            <person name="Bruce D."/>
            <person name="Goodwin L."/>
            <person name="Pitluck S."/>
            <person name="Kyrpides N."/>
            <person name="Mavromatis K."/>
            <person name="Ivanova N."/>
            <person name="Ovchinnikova G."/>
            <person name="Chertkov O."/>
            <person name="Sims D."/>
            <person name="Brettin T."/>
            <person name="Detter J.C."/>
            <person name="Han C."/>
            <person name="Larimer F."/>
            <person name="Land M."/>
            <person name="Hauser L."/>
            <person name="Markowitz V."/>
            <person name="Cheng J.-F."/>
            <person name="Hugenholtz P."/>
            <person name="Woyke T."/>
            <person name="Wu D."/>
            <person name="Pukall R."/>
            <person name="Klenk H.-P."/>
            <person name="Eisen J.A."/>
        </authorList>
    </citation>
    <scope>NUCLEOTIDE SEQUENCE [LARGE SCALE GENOMIC DNA]</scope>
    <source>
        <strain evidence="3">ATCC 27009 / DSM 446 / BCRC 14685 / JCM 5260 / KCTC 1825 / NBRC 15652 / NCIMB 11725 / NRRL B-14509 / 104-IA</strain>
        <plasmid evidence="3">pAACI02</plasmid>
    </source>
</reference>
<organism evidence="2 3">
    <name type="scientific">Alicyclobacillus acidocaldarius subsp. acidocaldarius (strain ATCC 27009 / DSM 446 / BCRC 14685 / JCM 5260 / KCTC 1825 / NBRC 15652 / NCIMB 11725 / NRRL B-14509 / 104-IA)</name>
    <name type="common">Bacillus acidocaldarius</name>
    <dbReference type="NCBI Taxonomy" id="521098"/>
    <lineage>
        <taxon>Bacteria</taxon>
        <taxon>Bacillati</taxon>
        <taxon>Bacillota</taxon>
        <taxon>Bacilli</taxon>
        <taxon>Bacillales</taxon>
        <taxon>Alicyclobacillaceae</taxon>
        <taxon>Alicyclobacillus</taxon>
    </lineage>
</organism>
<accession>C8WYG2</accession>
<dbReference type="EMBL" id="CP001729">
    <property type="protein sequence ID" value="ACV60056.1"/>
    <property type="molecule type" value="Genomic_DNA"/>
</dbReference>
<keyword evidence="1" id="KW-0175">Coiled coil</keyword>
<geneLocation type="plasmid" evidence="2 3">
    <name>pAACI02</name>
</geneLocation>
<keyword evidence="3" id="KW-1185">Reference proteome</keyword>
<keyword evidence="2" id="KW-0614">Plasmid</keyword>